<evidence type="ECO:0000313" key="4">
    <source>
        <dbReference type="Proteomes" id="UP000186391"/>
    </source>
</evidence>
<name>A0A1U7H4S1_9CYAN</name>
<accession>A0A1U7H4S1</accession>
<dbReference type="AlphaFoldDB" id="A0A1U7H4S1"/>
<keyword evidence="1" id="KW-0175">Coiled coil</keyword>
<evidence type="ECO:0000256" key="2">
    <source>
        <dbReference type="SAM" id="SignalP"/>
    </source>
</evidence>
<dbReference type="EMBL" id="MRCA01000001">
    <property type="protein sequence ID" value="OKH16293.1"/>
    <property type="molecule type" value="Genomic_DNA"/>
</dbReference>
<dbReference type="OrthoDB" id="570172at2"/>
<organism evidence="3 4">
    <name type="scientific">Fischerella major NIES-592</name>
    <dbReference type="NCBI Taxonomy" id="210994"/>
    <lineage>
        <taxon>Bacteria</taxon>
        <taxon>Bacillati</taxon>
        <taxon>Cyanobacteriota</taxon>
        <taxon>Cyanophyceae</taxon>
        <taxon>Nostocales</taxon>
        <taxon>Hapalosiphonaceae</taxon>
        <taxon>Fischerella</taxon>
    </lineage>
</organism>
<dbReference type="Proteomes" id="UP000186391">
    <property type="component" value="Unassembled WGS sequence"/>
</dbReference>
<sequence>MKKIILLAIPLSFLTILPAMADLGQVWTDFQSYATDLQNYLRNNLTETLQPIEAEAQIAIDSSTGELNIPNPNAAGEIIRDGTIWYYTSADKFDNNSTVRANLVSNEINRLITRGAASGLLGTNGQLRLKTKLESTEQTIQTIAGFNQENEKLQEEINTQLESFKNAIPDPVQNALASITSLLGIGQLNFLLQNNKMQEEEVKITSEHLAQTMQTNQFLQYSNLNLANISQQVEENNRARRVDNATEASRLLRNSSQVDLFGRQFEQ</sequence>
<keyword evidence="4" id="KW-1185">Reference proteome</keyword>
<comment type="caution">
    <text evidence="3">The sequence shown here is derived from an EMBL/GenBank/DDBJ whole genome shotgun (WGS) entry which is preliminary data.</text>
</comment>
<proteinExistence type="predicted"/>
<keyword evidence="2" id="KW-0732">Signal</keyword>
<evidence type="ECO:0000256" key="1">
    <source>
        <dbReference type="SAM" id="Coils"/>
    </source>
</evidence>
<reference evidence="3 4" key="1">
    <citation type="submission" date="2016-11" db="EMBL/GenBank/DDBJ databases">
        <title>Draft Genome Sequences of Nine Cyanobacterial Strains from Diverse Habitats.</title>
        <authorList>
            <person name="Zhu T."/>
            <person name="Hou S."/>
            <person name="Lu X."/>
            <person name="Hess W.R."/>
        </authorList>
    </citation>
    <scope>NUCLEOTIDE SEQUENCE [LARGE SCALE GENOMIC DNA]</scope>
    <source>
        <strain evidence="3 4">NIES-592</strain>
    </source>
</reference>
<feature type="coiled-coil region" evidence="1">
    <location>
        <begin position="136"/>
        <end position="163"/>
    </location>
</feature>
<evidence type="ECO:0000313" key="3">
    <source>
        <dbReference type="EMBL" id="OKH16293.1"/>
    </source>
</evidence>
<gene>
    <name evidence="3" type="ORF">NIES592_01210</name>
</gene>
<feature type="chain" id="PRO_5010579568" evidence="2">
    <location>
        <begin position="22"/>
        <end position="267"/>
    </location>
</feature>
<dbReference type="RefSeq" id="WP_062249351.1">
    <property type="nucleotide sequence ID" value="NZ_MRCA01000001.1"/>
</dbReference>
<protein>
    <submittedName>
        <fullName evidence="3">Uncharacterized protein</fullName>
    </submittedName>
</protein>
<feature type="signal peptide" evidence="2">
    <location>
        <begin position="1"/>
        <end position="21"/>
    </location>
</feature>